<keyword evidence="3" id="KW-1185">Reference proteome</keyword>
<dbReference type="EMBL" id="JAALHA020000003">
    <property type="protein sequence ID" value="MDR9894715.1"/>
    <property type="molecule type" value="Genomic_DNA"/>
</dbReference>
<gene>
    <name evidence="2" type="ORF">G7B40_009050</name>
</gene>
<accession>A0AAP5I4W2</accession>
<dbReference type="SUPFAM" id="SSF53756">
    <property type="entry name" value="UDP-Glycosyltransferase/glycogen phosphorylase"/>
    <property type="match status" value="1"/>
</dbReference>
<dbReference type="RefSeq" id="WP_243902186.1">
    <property type="nucleotide sequence ID" value="NZ_CAWQFN010000563.1"/>
</dbReference>
<comment type="caution">
    <text evidence="2">The sequence shown here is derived from an EMBL/GenBank/DDBJ whole genome shotgun (WGS) entry which is preliminary data.</text>
</comment>
<evidence type="ECO:0000313" key="2">
    <source>
        <dbReference type="EMBL" id="MDR9894715.1"/>
    </source>
</evidence>
<evidence type="ECO:0000313" key="3">
    <source>
        <dbReference type="Proteomes" id="UP000667802"/>
    </source>
</evidence>
<reference evidence="3" key="1">
    <citation type="journal article" date="2021" name="Science">
        <title>Hunting the eagle killer: A cyanobacterial neurotoxin causes vacuolar myelinopathy.</title>
        <authorList>
            <person name="Breinlinger S."/>
            <person name="Phillips T.J."/>
            <person name="Haram B.N."/>
            <person name="Mares J."/>
            <person name="Martinez Yerena J.A."/>
            <person name="Hrouzek P."/>
            <person name="Sobotka R."/>
            <person name="Henderson W.M."/>
            <person name="Schmieder P."/>
            <person name="Williams S.M."/>
            <person name="Lauderdale J.D."/>
            <person name="Wilde H.D."/>
            <person name="Gerrin W."/>
            <person name="Kust A."/>
            <person name="Washington J.W."/>
            <person name="Wagner C."/>
            <person name="Geier B."/>
            <person name="Liebeke M."/>
            <person name="Enke H."/>
            <person name="Niedermeyer T.H.J."/>
            <person name="Wilde S.B."/>
        </authorList>
    </citation>
    <scope>NUCLEOTIDE SEQUENCE [LARGE SCALE GENOMIC DNA]</scope>
    <source>
        <strain evidence="3">Thurmond2011</strain>
    </source>
</reference>
<proteinExistence type="predicted"/>
<dbReference type="AlphaFoldDB" id="A0AAP5I4W2"/>
<dbReference type="GO" id="GO:0016757">
    <property type="term" value="F:glycosyltransferase activity"/>
    <property type="evidence" value="ECO:0007669"/>
    <property type="project" value="InterPro"/>
</dbReference>
<dbReference type="Pfam" id="PF00534">
    <property type="entry name" value="Glycos_transf_1"/>
    <property type="match status" value="1"/>
</dbReference>
<protein>
    <submittedName>
        <fullName evidence="2">Glycosyltransferase family 1 protein</fullName>
    </submittedName>
</protein>
<name>A0AAP5I4W2_9CYAN</name>
<dbReference type="Gene3D" id="3.40.50.2000">
    <property type="entry name" value="Glycogen Phosphorylase B"/>
    <property type="match status" value="1"/>
</dbReference>
<dbReference type="Proteomes" id="UP000667802">
    <property type="component" value="Unassembled WGS sequence"/>
</dbReference>
<organism evidence="2 3">
    <name type="scientific">Aetokthonos hydrillicola Thurmond2011</name>
    <dbReference type="NCBI Taxonomy" id="2712845"/>
    <lineage>
        <taxon>Bacteria</taxon>
        <taxon>Bacillati</taxon>
        <taxon>Cyanobacteriota</taxon>
        <taxon>Cyanophyceae</taxon>
        <taxon>Nostocales</taxon>
        <taxon>Hapalosiphonaceae</taxon>
        <taxon>Aetokthonos</taxon>
    </lineage>
</organism>
<evidence type="ECO:0000259" key="1">
    <source>
        <dbReference type="Pfam" id="PF00534"/>
    </source>
</evidence>
<dbReference type="InterPro" id="IPR001296">
    <property type="entry name" value="Glyco_trans_1"/>
</dbReference>
<feature type="domain" description="Glycosyl transferase family 1" evidence="1">
    <location>
        <begin position="234"/>
        <end position="385"/>
    </location>
</feature>
<sequence>MPHAPCPIPFFTKEAKNLKTIALFDYLSNGHHLAYIRLFSKTFLEMGYQVIAFFPEPDEISKWVALHSSEHIQNFRAFKVQEPNRPVLPIIGQLPQPVFTFFRWIDTAAAIRKASSKIGYTPDLVFLCWLDSYLSNYLNHHIIEKIFPYAWSGLYFHPNNLQFKQHVLPILKTPLTHYAVAQSSRCSGIALLNEIEARKLQNKVNNPVFIFPDIADESSPDPDYVVAQKIRSQAGTRKIVGLFGLLSKRKGLLTLLEVAEKSVNENWFFVFAGPLNEVDLSPEDFAKIKNIVESKPSNCFFHFESIPEGAKFNALINVCDVLFAAYENFNSSSNILTKAAIFEKLVIVSEGFCIGERVKNFQLGLTIPQGNVRKCIEALNNLFNLTQIKPDFEGYRRFHSVEQLRKEFNAICHKIG</sequence>